<comment type="caution">
    <text evidence="1">The sequence shown here is derived from an EMBL/GenBank/DDBJ whole genome shotgun (WGS) entry which is preliminary data.</text>
</comment>
<protein>
    <submittedName>
        <fullName evidence="1">Uncharacterized protein</fullName>
    </submittedName>
</protein>
<evidence type="ECO:0000313" key="2">
    <source>
        <dbReference type="Proteomes" id="UP001637618"/>
    </source>
</evidence>
<evidence type="ECO:0000313" key="1">
    <source>
        <dbReference type="EMBL" id="MFO2480001.1"/>
    </source>
</evidence>
<dbReference type="Proteomes" id="UP001637618">
    <property type="component" value="Unassembled WGS sequence"/>
</dbReference>
<organism evidence="1 2">
    <name type="scientific">Pseudomonas imrae</name>
    <dbReference type="NCBI Taxonomy" id="2992837"/>
    <lineage>
        <taxon>Bacteria</taxon>
        <taxon>Pseudomonadati</taxon>
        <taxon>Pseudomonadota</taxon>
        <taxon>Gammaproteobacteria</taxon>
        <taxon>Pseudomonadales</taxon>
        <taxon>Pseudomonadaceae</taxon>
        <taxon>Pseudomonas</taxon>
    </lineage>
</organism>
<gene>
    <name evidence="1" type="ORF">OOJ96_21665</name>
</gene>
<dbReference type="EMBL" id="JAPEQY010000019">
    <property type="protein sequence ID" value="MFO2480001.1"/>
    <property type="molecule type" value="Genomic_DNA"/>
</dbReference>
<proteinExistence type="predicted"/>
<accession>A0ACC7PK53</accession>
<reference evidence="1" key="1">
    <citation type="submission" date="2022-11" db="EMBL/GenBank/DDBJ databases">
        <title>Draft genome sequences of strains of Pseudomonas imrae sp. nov.</title>
        <authorList>
            <person name="Salva Serra F."/>
            <person name="Nimje P."/>
            <person name="Moore E.R.B."/>
            <person name="Marathe N.P."/>
        </authorList>
    </citation>
    <scope>NUCLEOTIDE SEQUENCE</scope>
    <source>
        <strain evidence="1">15FMM2</strain>
    </source>
</reference>
<name>A0ACC7PK53_9PSED</name>
<keyword evidence="2" id="KW-1185">Reference proteome</keyword>
<sequence>MKAFAIFLLCLGMPLAVNADDAPAGCVEAEVGGYKSPDYACLSQQMSNNPQGTKAAQKNRQAQTVEVHKRAPHQIGLSTPAATGVRMGNTFGNSVTPQRP</sequence>